<dbReference type="AlphaFoldDB" id="A0A326U3J0"/>
<evidence type="ECO:0000313" key="2">
    <source>
        <dbReference type="Proteomes" id="UP000248806"/>
    </source>
</evidence>
<keyword evidence="2" id="KW-1185">Reference proteome</keyword>
<organism evidence="1 2">
    <name type="scientific">Thermosporothrix hazakensis</name>
    <dbReference type="NCBI Taxonomy" id="644383"/>
    <lineage>
        <taxon>Bacteria</taxon>
        <taxon>Bacillati</taxon>
        <taxon>Chloroflexota</taxon>
        <taxon>Ktedonobacteria</taxon>
        <taxon>Ktedonobacterales</taxon>
        <taxon>Thermosporotrichaceae</taxon>
        <taxon>Thermosporothrix</taxon>
    </lineage>
</organism>
<dbReference type="EMBL" id="QKUF01000014">
    <property type="protein sequence ID" value="PZW26630.1"/>
    <property type="molecule type" value="Genomic_DNA"/>
</dbReference>
<evidence type="ECO:0000313" key="1">
    <source>
        <dbReference type="EMBL" id="PZW26630.1"/>
    </source>
</evidence>
<dbReference type="RefSeq" id="WP_281278940.1">
    <property type="nucleotide sequence ID" value="NZ_BIFX01000001.1"/>
</dbReference>
<sequence>MQKKKVFSSMELFLLVFLLGSLILSLIQTWREEKQREEKG</sequence>
<protein>
    <submittedName>
        <fullName evidence="1">Uncharacterized protein</fullName>
    </submittedName>
</protein>
<accession>A0A326U3J0</accession>
<name>A0A326U3J0_THEHA</name>
<comment type="caution">
    <text evidence="1">The sequence shown here is derived from an EMBL/GenBank/DDBJ whole genome shotgun (WGS) entry which is preliminary data.</text>
</comment>
<reference evidence="1 2" key="1">
    <citation type="submission" date="2018-06" db="EMBL/GenBank/DDBJ databases">
        <title>Genomic Encyclopedia of Archaeal and Bacterial Type Strains, Phase II (KMG-II): from individual species to whole genera.</title>
        <authorList>
            <person name="Goeker M."/>
        </authorList>
    </citation>
    <scope>NUCLEOTIDE SEQUENCE [LARGE SCALE GENOMIC DNA]</scope>
    <source>
        <strain evidence="1 2">ATCC BAA-1881</strain>
    </source>
</reference>
<gene>
    <name evidence="1" type="ORF">EI42_03782</name>
</gene>
<dbReference type="Proteomes" id="UP000248806">
    <property type="component" value="Unassembled WGS sequence"/>
</dbReference>
<proteinExistence type="predicted"/>